<organism evidence="1 2">
    <name type="scientific">Clathrospora elynae</name>
    <dbReference type="NCBI Taxonomy" id="706981"/>
    <lineage>
        <taxon>Eukaryota</taxon>
        <taxon>Fungi</taxon>
        <taxon>Dikarya</taxon>
        <taxon>Ascomycota</taxon>
        <taxon>Pezizomycotina</taxon>
        <taxon>Dothideomycetes</taxon>
        <taxon>Pleosporomycetidae</taxon>
        <taxon>Pleosporales</taxon>
        <taxon>Diademaceae</taxon>
        <taxon>Clathrospora</taxon>
    </lineage>
</organism>
<evidence type="ECO:0000313" key="1">
    <source>
        <dbReference type="EMBL" id="KAF1935660.1"/>
    </source>
</evidence>
<reference evidence="1" key="1">
    <citation type="journal article" date="2020" name="Stud. Mycol.">
        <title>101 Dothideomycetes genomes: a test case for predicting lifestyles and emergence of pathogens.</title>
        <authorList>
            <person name="Haridas S."/>
            <person name="Albert R."/>
            <person name="Binder M."/>
            <person name="Bloem J."/>
            <person name="Labutti K."/>
            <person name="Salamov A."/>
            <person name="Andreopoulos B."/>
            <person name="Baker S."/>
            <person name="Barry K."/>
            <person name="Bills G."/>
            <person name="Bluhm B."/>
            <person name="Cannon C."/>
            <person name="Castanera R."/>
            <person name="Culley D."/>
            <person name="Daum C."/>
            <person name="Ezra D."/>
            <person name="Gonzalez J."/>
            <person name="Henrissat B."/>
            <person name="Kuo A."/>
            <person name="Liang C."/>
            <person name="Lipzen A."/>
            <person name="Lutzoni F."/>
            <person name="Magnuson J."/>
            <person name="Mondo S."/>
            <person name="Nolan M."/>
            <person name="Ohm R."/>
            <person name="Pangilinan J."/>
            <person name="Park H.-J."/>
            <person name="Ramirez L."/>
            <person name="Alfaro M."/>
            <person name="Sun H."/>
            <person name="Tritt A."/>
            <person name="Yoshinaga Y."/>
            <person name="Zwiers L.-H."/>
            <person name="Turgeon B."/>
            <person name="Goodwin S."/>
            <person name="Spatafora J."/>
            <person name="Crous P."/>
            <person name="Grigoriev I."/>
        </authorList>
    </citation>
    <scope>NUCLEOTIDE SEQUENCE</scope>
    <source>
        <strain evidence="1">CBS 161.51</strain>
    </source>
</reference>
<dbReference type="AlphaFoldDB" id="A0A6A5S7T2"/>
<evidence type="ECO:0000313" key="2">
    <source>
        <dbReference type="Proteomes" id="UP000800038"/>
    </source>
</evidence>
<name>A0A6A5S7T2_9PLEO</name>
<keyword evidence="2" id="KW-1185">Reference proteome</keyword>
<gene>
    <name evidence="1" type="ORF">EJ02DRAFT_428224</name>
</gene>
<dbReference type="EMBL" id="ML976246">
    <property type="protein sequence ID" value="KAF1935660.1"/>
    <property type="molecule type" value="Genomic_DNA"/>
</dbReference>
<dbReference type="OrthoDB" id="5986190at2759"/>
<sequence>MNNLAFTWKAQGRSAEAIVLMRQCVQQRRRLIELGTLRLAETSKGYPSSTGVLQKCCLRKG</sequence>
<dbReference type="Proteomes" id="UP000800038">
    <property type="component" value="Unassembled WGS sequence"/>
</dbReference>
<accession>A0A6A5S7T2</accession>
<protein>
    <submittedName>
        <fullName evidence="1">Uncharacterized protein</fullName>
    </submittedName>
</protein>
<proteinExistence type="predicted"/>